<evidence type="ECO:0000313" key="11">
    <source>
        <dbReference type="EMBL" id="MEN3068159.1"/>
    </source>
</evidence>
<dbReference type="PANTHER" id="PTHR42878">
    <property type="entry name" value="TWO-COMPONENT HISTIDINE KINASE"/>
    <property type="match status" value="1"/>
</dbReference>
<keyword evidence="4" id="KW-0808">Transferase</keyword>
<dbReference type="Pfam" id="PF02518">
    <property type="entry name" value="HATPase_c"/>
    <property type="match status" value="1"/>
</dbReference>
<keyword evidence="9" id="KW-0472">Membrane</keyword>
<dbReference type="SMART" id="SM00388">
    <property type="entry name" value="HisKA"/>
    <property type="match status" value="1"/>
</dbReference>
<dbReference type="InterPro" id="IPR004358">
    <property type="entry name" value="Sig_transdc_His_kin-like_C"/>
</dbReference>
<dbReference type="PRINTS" id="PR00344">
    <property type="entry name" value="BCTRLSENSOR"/>
</dbReference>
<dbReference type="Gene3D" id="1.10.287.130">
    <property type="match status" value="1"/>
</dbReference>
<dbReference type="Gene3D" id="3.30.565.10">
    <property type="entry name" value="Histidine kinase-like ATPase, C-terminal domain"/>
    <property type="match status" value="1"/>
</dbReference>
<dbReference type="Proteomes" id="UP001410394">
    <property type="component" value="Unassembled WGS sequence"/>
</dbReference>
<evidence type="ECO:0000256" key="1">
    <source>
        <dbReference type="ARBA" id="ARBA00000085"/>
    </source>
</evidence>
<dbReference type="CDD" id="cd00082">
    <property type="entry name" value="HisKA"/>
    <property type="match status" value="1"/>
</dbReference>
<evidence type="ECO:0000256" key="4">
    <source>
        <dbReference type="ARBA" id="ARBA00022679"/>
    </source>
</evidence>
<comment type="catalytic activity">
    <reaction evidence="1">
        <text>ATP + protein L-histidine = ADP + protein N-phospho-L-histidine.</text>
        <dbReference type="EC" id="2.7.13.3"/>
    </reaction>
</comment>
<evidence type="ECO:0000256" key="3">
    <source>
        <dbReference type="ARBA" id="ARBA00022553"/>
    </source>
</evidence>
<dbReference type="InterPro" id="IPR003594">
    <property type="entry name" value="HATPase_dom"/>
</dbReference>
<evidence type="ECO:0000256" key="8">
    <source>
        <dbReference type="ARBA" id="ARBA00023012"/>
    </source>
</evidence>
<dbReference type="InterPro" id="IPR003661">
    <property type="entry name" value="HisK_dim/P_dom"/>
</dbReference>
<organism evidence="11 12">
    <name type="scientific">Uliginosibacterium sediminicola</name>
    <dbReference type="NCBI Taxonomy" id="2024550"/>
    <lineage>
        <taxon>Bacteria</taxon>
        <taxon>Pseudomonadati</taxon>
        <taxon>Pseudomonadota</taxon>
        <taxon>Betaproteobacteria</taxon>
        <taxon>Rhodocyclales</taxon>
        <taxon>Zoogloeaceae</taxon>
        <taxon>Uliginosibacterium</taxon>
    </lineage>
</organism>
<dbReference type="EC" id="2.7.13.3" evidence="2"/>
<name>A0ABU9YX92_9RHOO</name>
<evidence type="ECO:0000256" key="6">
    <source>
        <dbReference type="ARBA" id="ARBA00022777"/>
    </source>
</evidence>
<proteinExistence type="predicted"/>
<dbReference type="InterPro" id="IPR005467">
    <property type="entry name" value="His_kinase_dom"/>
</dbReference>
<dbReference type="SMART" id="SM00387">
    <property type="entry name" value="HATPase_c"/>
    <property type="match status" value="1"/>
</dbReference>
<sequence length="303" mass="32615">MPEARSDHGPGWQRIAALAVLLCALGILMSSQTWLACLWFLALCACLAWASLLPAREKIPPHAEQERVTIPSLAAVRPPDAGMDALAFLSVAGHDLRQPLQAIALYAATLATHSLADNSRQLVNGLEVAAETLSLQFEEVMAIAKLESGRIPMDYKVVSLSAILASTVAMCLPSAHEKGLHLRHVGTRLRVWADEPQLARAVERLVMHAIRTSTEGGVLLGCRRRGDNVLLEVRDSSGGVAPDLLAGVLEPFSRYGQRLPDRALGLILAQRIVSGLGGSLSHRSRAGQGSIYTITLPIYYSSR</sequence>
<dbReference type="EMBL" id="JBDIVE010000002">
    <property type="protein sequence ID" value="MEN3068159.1"/>
    <property type="molecule type" value="Genomic_DNA"/>
</dbReference>
<keyword evidence="6 11" id="KW-0418">Kinase</keyword>
<keyword evidence="3" id="KW-0597">Phosphoprotein</keyword>
<accession>A0ABU9YX92</accession>
<evidence type="ECO:0000256" key="5">
    <source>
        <dbReference type="ARBA" id="ARBA00022741"/>
    </source>
</evidence>
<evidence type="ECO:0000259" key="10">
    <source>
        <dbReference type="PROSITE" id="PS50109"/>
    </source>
</evidence>
<feature type="domain" description="Histidine kinase" evidence="10">
    <location>
        <begin position="91"/>
        <end position="300"/>
    </location>
</feature>
<keyword evidence="7" id="KW-0067">ATP-binding</keyword>
<evidence type="ECO:0000256" key="9">
    <source>
        <dbReference type="SAM" id="Phobius"/>
    </source>
</evidence>
<keyword evidence="9" id="KW-1133">Transmembrane helix</keyword>
<dbReference type="InterPro" id="IPR036097">
    <property type="entry name" value="HisK_dim/P_sf"/>
</dbReference>
<dbReference type="GO" id="GO:0016301">
    <property type="term" value="F:kinase activity"/>
    <property type="evidence" value="ECO:0007669"/>
    <property type="project" value="UniProtKB-KW"/>
</dbReference>
<dbReference type="InterPro" id="IPR036890">
    <property type="entry name" value="HATPase_C_sf"/>
</dbReference>
<keyword evidence="8" id="KW-0902">Two-component regulatory system</keyword>
<keyword evidence="5" id="KW-0547">Nucleotide-binding</keyword>
<comment type="caution">
    <text evidence="11">The sequence shown here is derived from an EMBL/GenBank/DDBJ whole genome shotgun (WGS) entry which is preliminary data.</text>
</comment>
<gene>
    <name evidence="11" type="ORF">ABDB84_06685</name>
</gene>
<dbReference type="InterPro" id="IPR050351">
    <property type="entry name" value="BphY/WalK/GraS-like"/>
</dbReference>
<protein>
    <recommendedName>
        <fullName evidence="2">histidine kinase</fullName>
        <ecNumber evidence="2">2.7.13.3</ecNumber>
    </recommendedName>
</protein>
<keyword evidence="12" id="KW-1185">Reference proteome</keyword>
<reference evidence="11 12" key="1">
    <citation type="journal article" date="2018" name="Int. J. Syst. Evol. Microbiol.">
        <title>Uliginosibacterium sediminicola sp. nov., isolated from freshwater sediment.</title>
        <authorList>
            <person name="Hwang W.M."/>
            <person name="Kim S.M."/>
            <person name="Kang K."/>
            <person name="Ahn T.Y."/>
        </authorList>
    </citation>
    <scope>NUCLEOTIDE SEQUENCE [LARGE SCALE GENOMIC DNA]</scope>
    <source>
        <strain evidence="11 12">M1-21</strain>
    </source>
</reference>
<dbReference type="PANTHER" id="PTHR42878:SF7">
    <property type="entry name" value="SENSOR HISTIDINE KINASE GLRK"/>
    <property type="match status" value="1"/>
</dbReference>
<evidence type="ECO:0000256" key="2">
    <source>
        <dbReference type="ARBA" id="ARBA00012438"/>
    </source>
</evidence>
<dbReference type="SUPFAM" id="SSF55874">
    <property type="entry name" value="ATPase domain of HSP90 chaperone/DNA topoisomerase II/histidine kinase"/>
    <property type="match status" value="1"/>
</dbReference>
<feature type="transmembrane region" description="Helical" evidence="9">
    <location>
        <begin position="12"/>
        <end position="29"/>
    </location>
</feature>
<evidence type="ECO:0000256" key="7">
    <source>
        <dbReference type="ARBA" id="ARBA00022840"/>
    </source>
</evidence>
<dbReference type="PROSITE" id="PS50109">
    <property type="entry name" value="HIS_KIN"/>
    <property type="match status" value="1"/>
</dbReference>
<dbReference type="Pfam" id="PF00512">
    <property type="entry name" value="HisKA"/>
    <property type="match status" value="1"/>
</dbReference>
<evidence type="ECO:0000313" key="12">
    <source>
        <dbReference type="Proteomes" id="UP001410394"/>
    </source>
</evidence>
<dbReference type="SUPFAM" id="SSF47384">
    <property type="entry name" value="Homodimeric domain of signal transducing histidine kinase"/>
    <property type="match status" value="1"/>
</dbReference>
<keyword evidence="9" id="KW-0812">Transmembrane</keyword>
<dbReference type="RefSeq" id="WP_345918919.1">
    <property type="nucleotide sequence ID" value="NZ_JBDIVE010000002.1"/>
</dbReference>
<feature type="transmembrane region" description="Helical" evidence="9">
    <location>
        <begin position="36"/>
        <end position="55"/>
    </location>
</feature>